<dbReference type="InterPro" id="IPR041792">
    <property type="entry name" value="MPP_PAP"/>
</dbReference>
<dbReference type="OrthoDB" id="45007at2759"/>
<keyword evidence="3" id="KW-0325">Glycoprotein</keyword>
<comment type="similarity">
    <text evidence="4">Belongs to the metallophosphoesterase superfamily. Purple acid phosphatase family.</text>
</comment>
<accession>D2VCD2</accession>
<dbReference type="GeneID" id="8849190"/>
<dbReference type="EMBL" id="GG738862">
    <property type="protein sequence ID" value="EFC45631.1"/>
    <property type="molecule type" value="Genomic_DNA"/>
</dbReference>
<comment type="catalytic activity">
    <reaction evidence="4">
        <text>a phosphate monoester + H2O = an alcohol + phosphate</text>
        <dbReference type="Rhea" id="RHEA:15017"/>
        <dbReference type="ChEBI" id="CHEBI:15377"/>
        <dbReference type="ChEBI" id="CHEBI:30879"/>
        <dbReference type="ChEBI" id="CHEBI:43474"/>
        <dbReference type="ChEBI" id="CHEBI:67140"/>
        <dbReference type="EC" id="3.1.3.2"/>
    </reaction>
</comment>
<dbReference type="GO" id="GO:0003993">
    <property type="term" value="F:acid phosphatase activity"/>
    <property type="evidence" value="ECO:0007669"/>
    <property type="project" value="UniProtKB-EC"/>
</dbReference>
<dbReference type="InterPro" id="IPR004843">
    <property type="entry name" value="Calcineurin-like_PHP"/>
</dbReference>
<dbReference type="KEGG" id="ngr:NAEGRDRAFT_66530"/>
<evidence type="ECO:0000259" key="6">
    <source>
        <dbReference type="Pfam" id="PF16656"/>
    </source>
</evidence>
<dbReference type="SUPFAM" id="SSF49363">
    <property type="entry name" value="Purple acid phosphatase, N-terminal domain"/>
    <property type="match status" value="1"/>
</dbReference>
<evidence type="ECO:0000256" key="1">
    <source>
        <dbReference type="ARBA" id="ARBA00022729"/>
    </source>
</evidence>
<evidence type="ECO:0000259" key="5">
    <source>
        <dbReference type="Pfam" id="PF00149"/>
    </source>
</evidence>
<dbReference type="SUPFAM" id="SSF56300">
    <property type="entry name" value="Metallo-dependent phosphatases"/>
    <property type="match status" value="1"/>
</dbReference>
<dbReference type="Gene3D" id="3.60.21.10">
    <property type="match status" value="1"/>
</dbReference>
<feature type="signal peptide" evidence="4">
    <location>
        <begin position="1"/>
        <end position="27"/>
    </location>
</feature>
<feature type="domain" description="Calcineurin-like phosphoesterase" evidence="5">
    <location>
        <begin position="172"/>
        <end position="371"/>
    </location>
</feature>
<dbReference type="GO" id="GO:0046872">
    <property type="term" value="F:metal ion binding"/>
    <property type="evidence" value="ECO:0007669"/>
    <property type="project" value="InterPro"/>
</dbReference>
<sequence length="373" mass="43051">MSLQGWTLSNNIIFFLLLLVSTTFVYCDFQPRELHLAFTNNPNELVVSFHTSNYSEQLLGKPLITFSTSENLANYETASIGSVVTSYGDSSKTGFDFHVLLTNLKFATKYYYKCGFEKAEFLSETFFFYTRTDPMSDESKETTIVIYGDQGTTNSKYVIAQTQGFVSNFLQKSKNKNLFIYHLGDIGYADDFAGAMYQPIWTKYMQMMNRIMPYVPYMVCVGNHENGPQNKPYDEFEAGFQAYNHRFFMPSRNDSSIGHNMWYTFKQGLITFIATDTETNFPQSFFPQYDNLFSGNKNQLIWLEETLKNVDRKETPFLIIVGHRPIYSSDYAFSDIPGNIIGESLRLQAAFEDLLYKYHVDIAFYGHVHSYGK</sequence>
<dbReference type="InterPro" id="IPR029052">
    <property type="entry name" value="Metallo-depent_PP-like"/>
</dbReference>
<dbReference type="CDD" id="cd00839">
    <property type="entry name" value="MPP_PAPs"/>
    <property type="match status" value="1"/>
</dbReference>
<dbReference type="Pfam" id="PF00149">
    <property type="entry name" value="Metallophos"/>
    <property type="match status" value="1"/>
</dbReference>
<dbReference type="AlphaFoldDB" id="D2VCD2"/>
<evidence type="ECO:0000256" key="4">
    <source>
        <dbReference type="RuleBase" id="RU361203"/>
    </source>
</evidence>
<dbReference type="PANTHER" id="PTHR22953:SF153">
    <property type="entry name" value="PURPLE ACID PHOSPHATASE"/>
    <property type="match status" value="1"/>
</dbReference>
<dbReference type="OMA" id="TAHEHCY"/>
<dbReference type="InterPro" id="IPR008963">
    <property type="entry name" value="Purple_acid_Pase-like_N"/>
</dbReference>
<keyword evidence="2 4" id="KW-0378">Hydrolase</keyword>
<dbReference type="RefSeq" id="XP_002678375.1">
    <property type="nucleotide sequence ID" value="XM_002678329.1"/>
</dbReference>
<dbReference type="InterPro" id="IPR039331">
    <property type="entry name" value="PAPs-like"/>
</dbReference>
<keyword evidence="8" id="KW-1185">Reference proteome</keyword>
<organism evidence="8">
    <name type="scientific">Naegleria gruberi</name>
    <name type="common">Amoeba</name>
    <dbReference type="NCBI Taxonomy" id="5762"/>
    <lineage>
        <taxon>Eukaryota</taxon>
        <taxon>Discoba</taxon>
        <taxon>Heterolobosea</taxon>
        <taxon>Tetramitia</taxon>
        <taxon>Eutetramitia</taxon>
        <taxon>Vahlkampfiidae</taxon>
        <taxon>Naegleria</taxon>
    </lineage>
</organism>
<evidence type="ECO:0000256" key="3">
    <source>
        <dbReference type="ARBA" id="ARBA00023180"/>
    </source>
</evidence>
<dbReference type="eggNOG" id="KOG1378">
    <property type="taxonomic scope" value="Eukaryota"/>
</dbReference>
<dbReference type="Proteomes" id="UP000006671">
    <property type="component" value="Unassembled WGS sequence"/>
</dbReference>
<protein>
    <recommendedName>
        <fullName evidence="4">Purple acid phosphatase</fullName>
        <ecNumber evidence="4">3.1.3.2</ecNumber>
    </recommendedName>
</protein>
<feature type="domain" description="Purple acid phosphatase N-terminal" evidence="6">
    <location>
        <begin position="31"/>
        <end position="130"/>
    </location>
</feature>
<gene>
    <name evidence="7" type="ORF">NAEGRDRAFT_66530</name>
</gene>
<dbReference type="VEuPathDB" id="AmoebaDB:NAEGRDRAFT_66530"/>
<feature type="chain" id="PRO_5005126206" description="Purple acid phosphatase" evidence="4">
    <location>
        <begin position="28"/>
        <end position="373"/>
    </location>
</feature>
<name>D2VCD2_NAEGR</name>
<dbReference type="PANTHER" id="PTHR22953">
    <property type="entry name" value="ACID PHOSPHATASE RELATED"/>
    <property type="match status" value="1"/>
</dbReference>
<dbReference type="InParanoid" id="D2VCD2"/>
<proteinExistence type="inferred from homology"/>
<evidence type="ECO:0000313" key="8">
    <source>
        <dbReference type="Proteomes" id="UP000006671"/>
    </source>
</evidence>
<dbReference type="InterPro" id="IPR015914">
    <property type="entry name" value="PAPs_N"/>
</dbReference>
<evidence type="ECO:0000313" key="7">
    <source>
        <dbReference type="EMBL" id="EFC45631.1"/>
    </source>
</evidence>
<dbReference type="Pfam" id="PF16656">
    <property type="entry name" value="Pur_ac_phosph_N"/>
    <property type="match status" value="1"/>
</dbReference>
<evidence type="ECO:0000256" key="2">
    <source>
        <dbReference type="ARBA" id="ARBA00022801"/>
    </source>
</evidence>
<keyword evidence="1 4" id="KW-0732">Signal</keyword>
<reference evidence="7 8" key="1">
    <citation type="journal article" date="2010" name="Cell">
        <title>The genome of Naegleria gruberi illuminates early eukaryotic versatility.</title>
        <authorList>
            <person name="Fritz-Laylin L.K."/>
            <person name="Prochnik S.E."/>
            <person name="Ginger M.L."/>
            <person name="Dacks J.B."/>
            <person name="Carpenter M.L."/>
            <person name="Field M.C."/>
            <person name="Kuo A."/>
            <person name="Paredez A."/>
            <person name="Chapman J."/>
            <person name="Pham J."/>
            <person name="Shu S."/>
            <person name="Neupane R."/>
            <person name="Cipriano M."/>
            <person name="Mancuso J."/>
            <person name="Tu H."/>
            <person name="Salamov A."/>
            <person name="Lindquist E."/>
            <person name="Shapiro H."/>
            <person name="Lucas S."/>
            <person name="Grigoriev I.V."/>
            <person name="Cande W.Z."/>
            <person name="Fulton C."/>
            <person name="Rokhsar D.S."/>
            <person name="Dawson S.C."/>
        </authorList>
    </citation>
    <scope>NUCLEOTIDE SEQUENCE [LARGE SCALE GENOMIC DNA]</scope>
    <source>
        <strain evidence="7 8">NEG-M</strain>
    </source>
</reference>
<dbReference type="EC" id="3.1.3.2" evidence="4"/>
<dbReference type="Gene3D" id="2.60.40.380">
    <property type="entry name" value="Purple acid phosphatase-like, N-terminal"/>
    <property type="match status" value="1"/>
</dbReference>